<dbReference type="InterPro" id="IPR045076">
    <property type="entry name" value="MutS"/>
</dbReference>
<sequence length="525" mass="58301">MKAYLMHHDRDFDPRRPLPLNGRDLLDDLELHGMLETMAADDELVLDVCRAALLGATRSDAETIRHRQQVLADALAHPQFIRDLYTLATSAQEVRKKGYWGLSLHHASGVLHGAVDFVGNIIPLLRQVRMLAAEGGVNFQSEGLRRLFSMLEAELSDDYIALVQQHLKTLKFSHGFVMSARIGQGNKGRDYVIRTPNPDTRGWIRRLFDRRLPPQHYTLSPRDEAGARALSELGDRGIDPVANAVAQSAEHIMSFFMMLRTELAFYIGCINLHERLMAEGQPVCMPRPLPQDERRLAFNGLADLALVLKLGRKVVANDLAADGRDLVIITGANQGGKSSFLRGIGAAQLMMQSGMFVTAAAFSANLCNGIYTHYKREEDAGMESGKFDEELKRMSQIVDLIAGDALVLFNESFAATNEREGAEIARQIVDALLSRRIKVLFVSHQFEFSHGFLRRGLPNALFLRAQRQDDGARTFKIAEGEPLQTSYGLDLYRNIFGADAAPADGETPAPVPEAEGEAERRETVP</sequence>
<evidence type="ECO:0000256" key="3">
    <source>
        <dbReference type="ARBA" id="ARBA00023125"/>
    </source>
</evidence>
<feature type="domain" description="DNA mismatch repair proteins mutS family" evidence="5">
    <location>
        <begin position="324"/>
        <end position="519"/>
    </location>
</feature>
<dbReference type="SUPFAM" id="SSF52540">
    <property type="entry name" value="P-loop containing nucleoside triphosphate hydrolases"/>
    <property type="match status" value="1"/>
</dbReference>
<dbReference type="RefSeq" id="WP_094854971.1">
    <property type="nucleotide sequence ID" value="NZ_NEVM01000005.1"/>
</dbReference>
<dbReference type="Pfam" id="PF00488">
    <property type="entry name" value="MutS_V"/>
    <property type="match status" value="1"/>
</dbReference>
<keyword evidence="7" id="KW-1185">Reference proteome</keyword>
<name>A0A261RZL8_9BORD</name>
<dbReference type="GO" id="GO:0005829">
    <property type="term" value="C:cytosol"/>
    <property type="evidence" value="ECO:0007669"/>
    <property type="project" value="TreeGrafter"/>
</dbReference>
<accession>A0A261RZL8</accession>
<dbReference type="InterPro" id="IPR027417">
    <property type="entry name" value="P-loop_NTPase"/>
</dbReference>
<keyword evidence="1" id="KW-0547">Nucleotide-binding</keyword>
<gene>
    <name evidence="6" type="ORF">CAL29_21260</name>
</gene>
<keyword evidence="2" id="KW-0067">ATP-binding</keyword>
<evidence type="ECO:0000256" key="1">
    <source>
        <dbReference type="ARBA" id="ARBA00022741"/>
    </source>
</evidence>
<dbReference type="SMART" id="SM00534">
    <property type="entry name" value="MUTSac"/>
    <property type="match status" value="1"/>
</dbReference>
<comment type="caution">
    <text evidence="6">The sequence shown here is derived from an EMBL/GenBank/DDBJ whole genome shotgun (WGS) entry which is preliminary data.</text>
</comment>
<dbReference type="EMBL" id="NEVM01000005">
    <property type="protein sequence ID" value="OZI30548.1"/>
    <property type="molecule type" value="Genomic_DNA"/>
</dbReference>
<dbReference type="AlphaFoldDB" id="A0A261RZL8"/>
<evidence type="ECO:0000313" key="6">
    <source>
        <dbReference type="EMBL" id="OZI30548.1"/>
    </source>
</evidence>
<dbReference type="PANTHER" id="PTHR11361">
    <property type="entry name" value="DNA MISMATCH REPAIR PROTEIN MUTS FAMILY MEMBER"/>
    <property type="match status" value="1"/>
</dbReference>
<dbReference type="PANTHER" id="PTHR11361:SF34">
    <property type="entry name" value="DNA MISMATCH REPAIR PROTEIN MSH1, MITOCHONDRIAL"/>
    <property type="match status" value="1"/>
</dbReference>
<dbReference type="GO" id="GO:0140664">
    <property type="term" value="F:ATP-dependent DNA damage sensor activity"/>
    <property type="evidence" value="ECO:0007669"/>
    <property type="project" value="InterPro"/>
</dbReference>
<feature type="region of interest" description="Disordered" evidence="4">
    <location>
        <begin position="500"/>
        <end position="525"/>
    </location>
</feature>
<protein>
    <submittedName>
        <fullName evidence="6">DNA mismatch repair protein MutS</fullName>
    </submittedName>
</protein>
<evidence type="ECO:0000256" key="4">
    <source>
        <dbReference type="SAM" id="MobiDB-lite"/>
    </source>
</evidence>
<keyword evidence="3" id="KW-0238">DNA-binding</keyword>
<evidence type="ECO:0000259" key="5">
    <source>
        <dbReference type="SMART" id="SM00534"/>
    </source>
</evidence>
<dbReference type="GO" id="GO:0030983">
    <property type="term" value="F:mismatched DNA binding"/>
    <property type="evidence" value="ECO:0007669"/>
    <property type="project" value="InterPro"/>
</dbReference>
<dbReference type="InterPro" id="IPR000432">
    <property type="entry name" value="DNA_mismatch_repair_MutS_C"/>
</dbReference>
<evidence type="ECO:0000256" key="2">
    <source>
        <dbReference type="ARBA" id="ARBA00022840"/>
    </source>
</evidence>
<proteinExistence type="predicted"/>
<evidence type="ECO:0000313" key="7">
    <source>
        <dbReference type="Proteomes" id="UP000216020"/>
    </source>
</evidence>
<dbReference type="Gene3D" id="3.40.50.300">
    <property type="entry name" value="P-loop containing nucleotide triphosphate hydrolases"/>
    <property type="match status" value="1"/>
</dbReference>
<dbReference type="Proteomes" id="UP000216020">
    <property type="component" value="Unassembled WGS sequence"/>
</dbReference>
<organism evidence="6 7">
    <name type="scientific">Bordetella genomosp. 10</name>
    <dbReference type="NCBI Taxonomy" id="1416804"/>
    <lineage>
        <taxon>Bacteria</taxon>
        <taxon>Pseudomonadati</taxon>
        <taxon>Pseudomonadota</taxon>
        <taxon>Betaproteobacteria</taxon>
        <taxon>Burkholderiales</taxon>
        <taxon>Alcaligenaceae</taxon>
        <taxon>Bordetella</taxon>
    </lineage>
</organism>
<dbReference type="GO" id="GO:0005524">
    <property type="term" value="F:ATP binding"/>
    <property type="evidence" value="ECO:0007669"/>
    <property type="project" value="UniProtKB-KW"/>
</dbReference>
<dbReference type="GO" id="GO:0006298">
    <property type="term" value="P:mismatch repair"/>
    <property type="evidence" value="ECO:0007669"/>
    <property type="project" value="InterPro"/>
</dbReference>
<dbReference type="OrthoDB" id="9808166at2"/>
<reference evidence="7" key="1">
    <citation type="submission" date="2017-05" db="EMBL/GenBank/DDBJ databases">
        <title>Complete and WGS of Bordetella genogroups.</title>
        <authorList>
            <person name="Spilker T."/>
            <person name="Lipuma J."/>
        </authorList>
    </citation>
    <scope>NUCLEOTIDE SEQUENCE [LARGE SCALE GENOMIC DNA]</scope>
    <source>
        <strain evidence="7">AU16122</strain>
    </source>
</reference>